<dbReference type="InterPro" id="IPR049556">
    <property type="entry name" value="PhiB"/>
</dbReference>
<dbReference type="InterPro" id="IPR008914">
    <property type="entry name" value="PEBP"/>
</dbReference>
<dbReference type="Gene3D" id="3.90.280.10">
    <property type="entry name" value="PEBP-like"/>
    <property type="match status" value="1"/>
</dbReference>
<dbReference type="AlphaFoldDB" id="A0A2P4ZKI5"/>
<accession>A0A2P4ZKI5</accession>
<evidence type="ECO:0008006" key="3">
    <source>
        <dbReference type="Google" id="ProtNLM"/>
    </source>
</evidence>
<dbReference type="Pfam" id="PF01161">
    <property type="entry name" value="PBP"/>
    <property type="match status" value="1"/>
</dbReference>
<dbReference type="PANTHER" id="PTHR30289:SF1">
    <property type="entry name" value="PEBP (PHOSPHATIDYLETHANOLAMINE-BINDING PROTEIN) FAMILY PROTEIN"/>
    <property type="match status" value="1"/>
</dbReference>
<dbReference type="PANTHER" id="PTHR30289">
    <property type="entry name" value="UNCHARACTERIZED PROTEIN YBCL-RELATED"/>
    <property type="match status" value="1"/>
</dbReference>
<evidence type="ECO:0000313" key="1">
    <source>
        <dbReference type="EMBL" id="PON24813.1"/>
    </source>
</evidence>
<evidence type="ECO:0000313" key="2">
    <source>
        <dbReference type="Proteomes" id="UP000054821"/>
    </source>
</evidence>
<dbReference type="GeneID" id="29987131"/>
<proteinExistence type="predicted"/>
<sequence>MNAIIDKLKMLKYVEVTASWLFANAKGRDAKTFVKSPQFASYPEPTIQITSPDCGASPATLSPEYMAGGDGRLPGLEWESVPGVKQWLLICEDVDAPLPNPICHGLYLGISKDKLSVTNSDFKPENEKSTRLNGGFYYGTNRLWIPPRPLLNHGIHRYFFDIIALSEPLDEKLAASKPTREQLAKEIDGKILGWGRWIGQCERVWK</sequence>
<reference evidence="1 2" key="1">
    <citation type="journal article" date="2016" name="Genome Announc.">
        <title>Draft Whole-Genome Sequence of Trichoderma gamsii T6085, a Promising Biocontrol Agent of Fusarium Head Blight on Wheat.</title>
        <authorList>
            <person name="Baroncelli R."/>
            <person name="Zapparata A."/>
            <person name="Piaggeschi G."/>
            <person name="Sarrocco S."/>
            <person name="Vannacci G."/>
        </authorList>
    </citation>
    <scope>NUCLEOTIDE SEQUENCE [LARGE SCALE GENOMIC DNA]</scope>
    <source>
        <strain evidence="1 2">T6085</strain>
    </source>
</reference>
<keyword evidence="2" id="KW-1185">Reference proteome</keyword>
<dbReference type="Proteomes" id="UP000054821">
    <property type="component" value="Unassembled WGS sequence"/>
</dbReference>
<dbReference type="InterPro" id="IPR036610">
    <property type="entry name" value="PEBP-like_sf"/>
</dbReference>
<dbReference type="STRING" id="398673.A0A2P4ZKI5"/>
<dbReference type="EMBL" id="JPDN02000021">
    <property type="protein sequence ID" value="PON24813.1"/>
    <property type="molecule type" value="Genomic_DNA"/>
</dbReference>
<comment type="caution">
    <text evidence="1">The sequence shown here is derived from an EMBL/GenBank/DDBJ whole genome shotgun (WGS) entry which is preliminary data.</text>
</comment>
<dbReference type="CDD" id="cd00457">
    <property type="entry name" value="PEBP"/>
    <property type="match status" value="1"/>
</dbReference>
<organism evidence="1 2">
    <name type="scientific">Trichoderma gamsii</name>
    <dbReference type="NCBI Taxonomy" id="398673"/>
    <lineage>
        <taxon>Eukaryota</taxon>
        <taxon>Fungi</taxon>
        <taxon>Dikarya</taxon>
        <taxon>Ascomycota</taxon>
        <taxon>Pezizomycotina</taxon>
        <taxon>Sordariomycetes</taxon>
        <taxon>Hypocreomycetidae</taxon>
        <taxon>Hypocreales</taxon>
        <taxon>Hypocreaceae</taxon>
        <taxon>Trichoderma</taxon>
    </lineage>
</organism>
<gene>
    <name evidence="1" type="ORF">TGAM01_v206321</name>
</gene>
<dbReference type="RefSeq" id="XP_024405409.1">
    <property type="nucleotide sequence ID" value="XM_024549845.1"/>
</dbReference>
<dbReference type="SUPFAM" id="SSF49777">
    <property type="entry name" value="PEBP-like"/>
    <property type="match status" value="1"/>
</dbReference>
<protein>
    <recommendedName>
        <fullName evidence="3">Phosphatidylethanolamine-binding protein</fullName>
    </recommendedName>
</protein>
<name>A0A2P4ZKI5_9HYPO</name>